<evidence type="ECO:0000313" key="2">
    <source>
        <dbReference type="Proteomes" id="UP001233172"/>
    </source>
</evidence>
<dbReference type="AlphaFoldDB" id="A0AAD8FM43"/>
<gene>
    <name evidence="1" type="ORF">Bpfe_002069</name>
</gene>
<evidence type="ECO:0000313" key="1">
    <source>
        <dbReference type="EMBL" id="KAK0068134.1"/>
    </source>
</evidence>
<comment type="caution">
    <text evidence="1">The sequence shown here is derived from an EMBL/GenBank/DDBJ whole genome shotgun (WGS) entry which is preliminary data.</text>
</comment>
<accession>A0AAD8FM43</accession>
<reference evidence="1" key="1">
    <citation type="journal article" date="2023" name="PLoS Negl. Trop. Dis.">
        <title>A genome sequence for Biomphalaria pfeifferi, the major vector snail for the human-infecting parasite Schistosoma mansoni.</title>
        <authorList>
            <person name="Bu L."/>
            <person name="Lu L."/>
            <person name="Laidemitt M.R."/>
            <person name="Zhang S.M."/>
            <person name="Mutuku M."/>
            <person name="Mkoji G."/>
            <person name="Steinauer M."/>
            <person name="Loker E.S."/>
        </authorList>
    </citation>
    <scope>NUCLEOTIDE SEQUENCE</scope>
    <source>
        <strain evidence="1">KasaAsao</strain>
    </source>
</reference>
<name>A0AAD8FM43_BIOPF</name>
<reference evidence="1" key="2">
    <citation type="submission" date="2023-04" db="EMBL/GenBank/DDBJ databases">
        <authorList>
            <person name="Bu L."/>
            <person name="Lu L."/>
            <person name="Laidemitt M.R."/>
            <person name="Zhang S.M."/>
            <person name="Mutuku M."/>
            <person name="Mkoji G."/>
            <person name="Steinauer M."/>
            <person name="Loker E.S."/>
        </authorList>
    </citation>
    <scope>NUCLEOTIDE SEQUENCE</scope>
    <source>
        <strain evidence="1">KasaAsao</strain>
        <tissue evidence="1">Whole Snail</tissue>
    </source>
</reference>
<sequence>MSSQDSVIGSYCLWRHTLFPCDHGQSILCQWAVLFMASHGQSRIRHMGHMATISPPRDHGHSRLRHWSYWFMATHTLALRSWAVKTPSKGRTVYGHTFFSPRSWAVKTLSLVRTVYGHTHSSTAIMGCKRGRTVYGHTHSSTAIMGSQNSVTGLFRHILSYPEFMGC</sequence>
<proteinExistence type="predicted"/>
<dbReference type="Proteomes" id="UP001233172">
    <property type="component" value="Unassembled WGS sequence"/>
</dbReference>
<organism evidence="1 2">
    <name type="scientific">Biomphalaria pfeifferi</name>
    <name type="common">Bloodfluke planorb</name>
    <name type="synonym">Freshwater snail</name>
    <dbReference type="NCBI Taxonomy" id="112525"/>
    <lineage>
        <taxon>Eukaryota</taxon>
        <taxon>Metazoa</taxon>
        <taxon>Spiralia</taxon>
        <taxon>Lophotrochozoa</taxon>
        <taxon>Mollusca</taxon>
        <taxon>Gastropoda</taxon>
        <taxon>Heterobranchia</taxon>
        <taxon>Euthyneura</taxon>
        <taxon>Panpulmonata</taxon>
        <taxon>Hygrophila</taxon>
        <taxon>Lymnaeoidea</taxon>
        <taxon>Planorbidae</taxon>
        <taxon>Biomphalaria</taxon>
    </lineage>
</organism>
<keyword evidence="2" id="KW-1185">Reference proteome</keyword>
<dbReference type="EMBL" id="JASAOG010000005">
    <property type="protein sequence ID" value="KAK0068134.1"/>
    <property type="molecule type" value="Genomic_DNA"/>
</dbReference>
<protein>
    <submittedName>
        <fullName evidence="1">Uncharacterized protein</fullName>
    </submittedName>
</protein>